<feature type="binding site" evidence="1">
    <location>
        <position position="325"/>
    </location>
    <ligand>
        <name>Zn(2+)</name>
        <dbReference type="ChEBI" id="CHEBI:29105"/>
    </ligand>
</feature>
<dbReference type="EMBL" id="ML978147">
    <property type="protein sequence ID" value="KAF2092415.1"/>
    <property type="molecule type" value="Genomic_DNA"/>
</dbReference>
<feature type="binding site" evidence="1">
    <location>
        <position position="376"/>
    </location>
    <ligand>
        <name>Zn(2+)</name>
        <dbReference type="ChEBI" id="CHEBI:29105"/>
    </ligand>
</feature>
<keyword evidence="1" id="KW-0862">Zinc</keyword>
<dbReference type="GO" id="GO:0005886">
    <property type="term" value="C:plasma membrane"/>
    <property type="evidence" value="ECO:0007669"/>
    <property type="project" value="TreeGrafter"/>
</dbReference>
<organism evidence="2 3">
    <name type="scientific">Rhizodiscina lignyota</name>
    <dbReference type="NCBI Taxonomy" id="1504668"/>
    <lineage>
        <taxon>Eukaryota</taxon>
        <taxon>Fungi</taxon>
        <taxon>Dikarya</taxon>
        <taxon>Ascomycota</taxon>
        <taxon>Pezizomycotina</taxon>
        <taxon>Dothideomycetes</taxon>
        <taxon>Pleosporomycetidae</taxon>
        <taxon>Aulographales</taxon>
        <taxon>Rhizodiscinaceae</taxon>
        <taxon>Rhizodiscina</taxon>
    </lineage>
</organism>
<dbReference type="PANTHER" id="PTHR12736:SF7">
    <property type="entry name" value="LANC-LIKE PROTEIN 3"/>
    <property type="match status" value="1"/>
</dbReference>
<evidence type="ECO:0000256" key="1">
    <source>
        <dbReference type="PIRSR" id="PIRSR607822-1"/>
    </source>
</evidence>
<dbReference type="GO" id="GO:0046872">
    <property type="term" value="F:metal ion binding"/>
    <property type="evidence" value="ECO:0007669"/>
    <property type="project" value="UniProtKB-KW"/>
</dbReference>
<protein>
    <recommendedName>
        <fullName evidence="4">Lanthionine synthetase C family protein</fullName>
    </recommendedName>
</protein>
<dbReference type="AlphaFoldDB" id="A0A9P4I476"/>
<keyword evidence="1" id="KW-0479">Metal-binding</keyword>
<dbReference type="SUPFAM" id="SSF158745">
    <property type="entry name" value="LanC-like"/>
    <property type="match status" value="1"/>
</dbReference>
<accession>A0A9P4I476</accession>
<dbReference type="Pfam" id="PF05147">
    <property type="entry name" value="LANC_like"/>
    <property type="match status" value="1"/>
</dbReference>
<keyword evidence="3" id="KW-1185">Reference proteome</keyword>
<dbReference type="Gene3D" id="1.50.10.10">
    <property type="match status" value="1"/>
</dbReference>
<feature type="binding site" evidence="1">
    <location>
        <position position="375"/>
    </location>
    <ligand>
        <name>Zn(2+)</name>
        <dbReference type="ChEBI" id="CHEBI:29105"/>
    </ligand>
</feature>
<dbReference type="GO" id="GO:0031179">
    <property type="term" value="P:peptide modification"/>
    <property type="evidence" value="ECO:0007669"/>
    <property type="project" value="InterPro"/>
</dbReference>
<dbReference type="PRINTS" id="PR01950">
    <property type="entry name" value="LANCSUPER"/>
</dbReference>
<evidence type="ECO:0000313" key="3">
    <source>
        <dbReference type="Proteomes" id="UP000799772"/>
    </source>
</evidence>
<dbReference type="InterPro" id="IPR007822">
    <property type="entry name" value="LANC-like"/>
</dbReference>
<reference evidence="2" key="1">
    <citation type="journal article" date="2020" name="Stud. Mycol.">
        <title>101 Dothideomycetes genomes: a test case for predicting lifestyles and emergence of pathogens.</title>
        <authorList>
            <person name="Haridas S."/>
            <person name="Albert R."/>
            <person name="Binder M."/>
            <person name="Bloem J."/>
            <person name="Labutti K."/>
            <person name="Salamov A."/>
            <person name="Andreopoulos B."/>
            <person name="Baker S."/>
            <person name="Barry K."/>
            <person name="Bills G."/>
            <person name="Bluhm B."/>
            <person name="Cannon C."/>
            <person name="Castanera R."/>
            <person name="Culley D."/>
            <person name="Daum C."/>
            <person name="Ezra D."/>
            <person name="Gonzalez J."/>
            <person name="Henrissat B."/>
            <person name="Kuo A."/>
            <person name="Liang C."/>
            <person name="Lipzen A."/>
            <person name="Lutzoni F."/>
            <person name="Magnuson J."/>
            <person name="Mondo S."/>
            <person name="Nolan M."/>
            <person name="Ohm R."/>
            <person name="Pangilinan J."/>
            <person name="Park H.-J."/>
            <person name="Ramirez L."/>
            <person name="Alfaro M."/>
            <person name="Sun H."/>
            <person name="Tritt A."/>
            <person name="Yoshinaga Y."/>
            <person name="Zwiers L.-H."/>
            <person name="Turgeon B."/>
            <person name="Goodwin S."/>
            <person name="Spatafora J."/>
            <person name="Crous P."/>
            <person name="Grigoriev I."/>
        </authorList>
    </citation>
    <scope>NUCLEOTIDE SEQUENCE</scope>
    <source>
        <strain evidence="2">CBS 133067</strain>
    </source>
</reference>
<dbReference type="Proteomes" id="UP000799772">
    <property type="component" value="Unassembled WGS sequence"/>
</dbReference>
<dbReference type="PANTHER" id="PTHR12736">
    <property type="entry name" value="LANC-LIKE PROTEIN"/>
    <property type="match status" value="1"/>
</dbReference>
<gene>
    <name evidence="2" type="ORF">NA57DRAFT_62525</name>
</gene>
<dbReference type="SMART" id="SM01260">
    <property type="entry name" value="LANC_like"/>
    <property type="match status" value="1"/>
</dbReference>
<proteinExistence type="predicted"/>
<dbReference type="InterPro" id="IPR012341">
    <property type="entry name" value="6hp_glycosidase-like_sf"/>
</dbReference>
<dbReference type="GO" id="GO:0005975">
    <property type="term" value="P:carbohydrate metabolic process"/>
    <property type="evidence" value="ECO:0007669"/>
    <property type="project" value="InterPro"/>
</dbReference>
<name>A0A9P4I476_9PEZI</name>
<sequence length="458" mass="50392">MTSPLPQFYPNTLRTAGTTDEALRSTLSELRDAVEGAAQRIEEQPIVNSEQECGDIFDGQLGKYPVLISAIYQLAQNRPLGIAVLYLYLSRHATSGAQHYLTAARRRIPDRSEKKWPFLPGKCSPLTSEKLASAFLRLGLAKEADSEDVHHDLALLQEAAEFALQQPDTVPLGTKHTKGTDEVLTGRAGLLWSLLLLRDWWDDGDFSSMRRDVFAAIPKLVNVIIEAGLRSSEKYASANGESGRQALMWTWLNDFYGFGGMHGSTGILSVLLCCKSEEIESYLPQITDSIKQLSELTVSSDGHLPMSSPPWPSPKTRTSPLVQICHGAPGILLLLACAMRQPSVRTSLGDIHDVVDLATKRVWEEGLLSKGGGVCHGIAGNALSWVILASAEGETSHLQYALPFLLWMRETQPSKENEEFRMPDHPYSLFEGLAGTALVWAYSCNVIEDILGRHKPTI</sequence>
<evidence type="ECO:0000313" key="2">
    <source>
        <dbReference type="EMBL" id="KAF2092415.1"/>
    </source>
</evidence>
<evidence type="ECO:0008006" key="4">
    <source>
        <dbReference type="Google" id="ProtNLM"/>
    </source>
</evidence>
<dbReference type="CDD" id="cd04794">
    <property type="entry name" value="euk_LANCL"/>
    <property type="match status" value="1"/>
</dbReference>
<dbReference type="OrthoDB" id="3945047at2759"/>
<comment type="caution">
    <text evidence="2">The sequence shown here is derived from an EMBL/GenBank/DDBJ whole genome shotgun (WGS) entry which is preliminary data.</text>
</comment>